<evidence type="ECO:0000259" key="3">
    <source>
        <dbReference type="PROSITE" id="PS50977"/>
    </source>
</evidence>
<dbReference type="InterPro" id="IPR050624">
    <property type="entry name" value="HTH-type_Tx_Regulator"/>
</dbReference>
<sequence>MVAKSKKGTLTKQNIINAAKQLFYENGYNKTGIQDIADYANVKLGTITYYFKKKDDMISDIYNTFFMALYDYVSEASEKDLNLYTKYCFTLVLYYNAILSDPHNTLLYYEVLVKNVDNGGRLSITKTLNRSCLDFLNKSYTDEDLDVIAMAEFGSRKELFINYYEREIEFGKDQMCFYFVKTLFRLMDLDGDMIQNTINQAFEFLRSKNPEHIRFLV</sequence>
<accession>A0A4P9CBQ2</accession>
<feature type="domain" description="HTH tetR-type" evidence="3">
    <location>
        <begin position="9"/>
        <end position="69"/>
    </location>
</feature>
<evidence type="ECO:0000313" key="5">
    <source>
        <dbReference type="Proteomes" id="UP000218387"/>
    </source>
</evidence>
<gene>
    <name evidence="4" type="ORF">CPZ25_017690</name>
</gene>
<name>A0A4P9CBQ2_EUBML</name>
<dbReference type="KEGG" id="emt:CPZ25_017690"/>
<dbReference type="EMBL" id="CP029487">
    <property type="protein sequence ID" value="QCT73079.1"/>
    <property type="molecule type" value="Genomic_DNA"/>
</dbReference>
<evidence type="ECO:0000256" key="2">
    <source>
        <dbReference type="PROSITE-ProRule" id="PRU00335"/>
    </source>
</evidence>
<dbReference type="InterPro" id="IPR009057">
    <property type="entry name" value="Homeodomain-like_sf"/>
</dbReference>
<reference evidence="4 5" key="1">
    <citation type="submission" date="2018-05" db="EMBL/GenBank/DDBJ databases">
        <title>Genome comparison of Eubacterium sp.</title>
        <authorList>
            <person name="Feng Y."/>
            <person name="Sanchez-Andrea I."/>
            <person name="Stams A.J.M."/>
            <person name="De Vos W.M."/>
        </authorList>
    </citation>
    <scope>NUCLEOTIDE SEQUENCE [LARGE SCALE GENOMIC DNA]</scope>
    <source>
        <strain evidence="4 5">YI</strain>
    </source>
</reference>
<dbReference type="Proteomes" id="UP000218387">
    <property type="component" value="Chromosome"/>
</dbReference>
<evidence type="ECO:0000313" key="4">
    <source>
        <dbReference type="EMBL" id="QCT73079.1"/>
    </source>
</evidence>
<dbReference type="PROSITE" id="PS50977">
    <property type="entry name" value="HTH_TETR_2"/>
    <property type="match status" value="1"/>
</dbReference>
<keyword evidence="5" id="KW-1185">Reference proteome</keyword>
<keyword evidence="1 2" id="KW-0238">DNA-binding</keyword>
<dbReference type="AlphaFoldDB" id="A0A4P9CBQ2"/>
<dbReference type="PANTHER" id="PTHR43479:SF11">
    <property type="entry name" value="ACREF_ENVCD OPERON REPRESSOR-RELATED"/>
    <property type="match status" value="1"/>
</dbReference>
<organism evidence="4 5">
    <name type="scientific">Eubacterium maltosivorans</name>
    <dbReference type="NCBI Taxonomy" id="2041044"/>
    <lineage>
        <taxon>Bacteria</taxon>
        <taxon>Bacillati</taxon>
        <taxon>Bacillota</taxon>
        <taxon>Clostridia</taxon>
        <taxon>Eubacteriales</taxon>
        <taxon>Eubacteriaceae</taxon>
        <taxon>Eubacterium</taxon>
    </lineage>
</organism>
<dbReference type="SUPFAM" id="SSF46689">
    <property type="entry name" value="Homeodomain-like"/>
    <property type="match status" value="1"/>
</dbReference>
<dbReference type="GO" id="GO:0003677">
    <property type="term" value="F:DNA binding"/>
    <property type="evidence" value="ECO:0007669"/>
    <property type="project" value="UniProtKB-UniRule"/>
</dbReference>
<dbReference type="Gene3D" id="1.10.357.10">
    <property type="entry name" value="Tetracycline Repressor, domain 2"/>
    <property type="match status" value="1"/>
</dbReference>
<dbReference type="InterPro" id="IPR001647">
    <property type="entry name" value="HTH_TetR"/>
</dbReference>
<protein>
    <submittedName>
        <fullName evidence="4">TetR/AcrR family transcriptional regulator</fullName>
    </submittedName>
</protein>
<dbReference type="PANTHER" id="PTHR43479">
    <property type="entry name" value="ACREF/ENVCD OPERON REPRESSOR-RELATED"/>
    <property type="match status" value="1"/>
</dbReference>
<evidence type="ECO:0000256" key="1">
    <source>
        <dbReference type="ARBA" id="ARBA00023125"/>
    </source>
</evidence>
<feature type="DNA-binding region" description="H-T-H motif" evidence="2">
    <location>
        <begin position="32"/>
        <end position="51"/>
    </location>
</feature>
<dbReference type="PRINTS" id="PR00455">
    <property type="entry name" value="HTHTETR"/>
</dbReference>
<proteinExistence type="predicted"/>
<dbReference type="Pfam" id="PF00440">
    <property type="entry name" value="TetR_N"/>
    <property type="match status" value="1"/>
</dbReference>
<dbReference type="RefSeq" id="WP_058695602.1">
    <property type="nucleotide sequence ID" value="NZ_CABJDW020000007.1"/>
</dbReference>